<evidence type="ECO:0000259" key="3">
    <source>
        <dbReference type="Pfam" id="PF00294"/>
    </source>
</evidence>
<feature type="domain" description="Carbohydrate kinase PfkB" evidence="3">
    <location>
        <begin position="174"/>
        <end position="464"/>
    </location>
</feature>
<organism evidence="4 5">
    <name type="scientific">Nocardia thailandica</name>
    <dbReference type="NCBI Taxonomy" id="257275"/>
    <lineage>
        <taxon>Bacteria</taxon>
        <taxon>Bacillati</taxon>
        <taxon>Actinomycetota</taxon>
        <taxon>Actinomycetes</taxon>
        <taxon>Mycobacteriales</taxon>
        <taxon>Nocardiaceae</taxon>
        <taxon>Nocardia</taxon>
    </lineage>
</organism>
<evidence type="ECO:0000313" key="5">
    <source>
        <dbReference type="Proteomes" id="UP001601444"/>
    </source>
</evidence>
<dbReference type="Proteomes" id="UP001601444">
    <property type="component" value="Unassembled WGS sequence"/>
</dbReference>
<evidence type="ECO:0000256" key="1">
    <source>
        <dbReference type="ARBA" id="ARBA00022679"/>
    </source>
</evidence>
<keyword evidence="1" id="KW-0808">Transferase</keyword>
<dbReference type="PANTHER" id="PTHR10584">
    <property type="entry name" value="SUGAR KINASE"/>
    <property type="match status" value="1"/>
</dbReference>
<proteinExistence type="predicted"/>
<keyword evidence="2 4" id="KW-0418">Kinase</keyword>
<keyword evidence="5" id="KW-1185">Reference proteome</keyword>
<sequence>MATHDDRTVALRDILTRLCKYTGLSPERLRHTEIDVTPLLALPAIARHAQRTGVAREEAVPAVLRDVARQLPPSDLLIADAALSLGLLRDDLPPGLEADRLYAENLGDRRLYLATHWNALHEVIDAGPAPGAPTVKRLRTVVEHQTFTALAGLLAVANGYPPPPARPLGAGATVTVVGDAVIDHLYTVDAFATENLPASGTFTGHPGGKGLNRAVAAARLGLDAQLVAAIGGDENGRAILSLLSEEGVHRDLVKLVPFAPTLITAVVQTATGAAQLIGCHDERVQLTGEDLRSGALRAALAGSAVVVATFEPPARVIEQLLGAVAELDPRPQVVLCPTPRTPVPQSLYTHLGAVDFLAGTTAELRAMLPEADAGDTADVARLLRGLGVGTVCALSDFHCRVFADGGELLIDDFPPVLRSAPGAAAAFAAALARRLVDAHGPLDAEDYRWATAAMFTTQQLGAVTAALPTVAEVDRVVALFSGLPRGD</sequence>
<dbReference type="Pfam" id="PF00294">
    <property type="entry name" value="PfkB"/>
    <property type="match status" value="1"/>
</dbReference>
<gene>
    <name evidence="4" type="ORF">ACFYTF_19990</name>
</gene>
<dbReference type="GO" id="GO:0016301">
    <property type="term" value="F:kinase activity"/>
    <property type="evidence" value="ECO:0007669"/>
    <property type="project" value="UniProtKB-KW"/>
</dbReference>
<protein>
    <submittedName>
        <fullName evidence="4">PfkB family carbohydrate kinase</fullName>
    </submittedName>
</protein>
<dbReference type="InterPro" id="IPR011611">
    <property type="entry name" value="PfkB_dom"/>
</dbReference>
<dbReference type="InterPro" id="IPR029056">
    <property type="entry name" value="Ribokinase-like"/>
</dbReference>
<comment type="caution">
    <text evidence="4">The sequence shown here is derived from an EMBL/GenBank/DDBJ whole genome shotgun (WGS) entry which is preliminary data.</text>
</comment>
<dbReference type="Gene3D" id="3.40.1190.20">
    <property type="match status" value="1"/>
</dbReference>
<evidence type="ECO:0000313" key="4">
    <source>
        <dbReference type="EMBL" id="MFF0545116.1"/>
    </source>
</evidence>
<dbReference type="SUPFAM" id="SSF53613">
    <property type="entry name" value="Ribokinase-like"/>
    <property type="match status" value="1"/>
</dbReference>
<reference evidence="4 5" key="1">
    <citation type="submission" date="2024-10" db="EMBL/GenBank/DDBJ databases">
        <title>The Natural Products Discovery Center: Release of the First 8490 Sequenced Strains for Exploring Actinobacteria Biosynthetic Diversity.</title>
        <authorList>
            <person name="Kalkreuter E."/>
            <person name="Kautsar S.A."/>
            <person name="Yang D."/>
            <person name="Bader C.D."/>
            <person name="Teijaro C.N."/>
            <person name="Fluegel L."/>
            <person name="Davis C.M."/>
            <person name="Simpson J.R."/>
            <person name="Lauterbach L."/>
            <person name="Steele A.D."/>
            <person name="Gui C."/>
            <person name="Meng S."/>
            <person name="Li G."/>
            <person name="Viehrig K."/>
            <person name="Ye F."/>
            <person name="Su P."/>
            <person name="Kiefer A.F."/>
            <person name="Nichols A."/>
            <person name="Cepeda A.J."/>
            <person name="Yan W."/>
            <person name="Fan B."/>
            <person name="Jiang Y."/>
            <person name="Adhikari A."/>
            <person name="Zheng C.-J."/>
            <person name="Schuster L."/>
            <person name="Cowan T.M."/>
            <person name="Smanski M.J."/>
            <person name="Chevrette M.G."/>
            <person name="De Carvalho L.P.S."/>
            <person name="Shen B."/>
        </authorList>
    </citation>
    <scope>NUCLEOTIDE SEQUENCE [LARGE SCALE GENOMIC DNA]</scope>
    <source>
        <strain evidence="4 5">NPDC004045</strain>
    </source>
</reference>
<accession>A0ABW6PRU6</accession>
<dbReference type="EMBL" id="JBIAMX010000012">
    <property type="protein sequence ID" value="MFF0545116.1"/>
    <property type="molecule type" value="Genomic_DNA"/>
</dbReference>
<evidence type="ECO:0000256" key="2">
    <source>
        <dbReference type="ARBA" id="ARBA00022777"/>
    </source>
</evidence>
<dbReference type="PANTHER" id="PTHR10584:SF166">
    <property type="entry name" value="RIBOKINASE"/>
    <property type="match status" value="1"/>
</dbReference>
<name>A0ABW6PRU6_9NOCA</name>
<dbReference type="RefSeq" id="WP_387701609.1">
    <property type="nucleotide sequence ID" value="NZ_JBIAMX010000012.1"/>
</dbReference>